<proteinExistence type="predicted"/>
<feature type="domain" description="HTH cro/C1-type" evidence="2">
    <location>
        <begin position="7"/>
        <end position="61"/>
    </location>
</feature>
<dbReference type="CDD" id="cd02209">
    <property type="entry name" value="cupin_XRE_C"/>
    <property type="match status" value="1"/>
</dbReference>
<dbReference type="InterPro" id="IPR001387">
    <property type="entry name" value="Cro/C1-type_HTH"/>
</dbReference>
<dbReference type="InterPro" id="IPR050807">
    <property type="entry name" value="TransReg_Diox_bact_type"/>
</dbReference>
<gene>
    <name evidence="3" type="ORF">ERX27_05850</name>
</gene>
<dbReference type="AlphaFoldDB" id="A0A4R6BE63"/>
<dbReference type="CDD" id="cd00093">
    <property type="entry name" value="HTH_XRE"/>
    <property type="match status" value="1"/>
</dbReference>
<dbReference type="SMART" id="SM00530">
    <property type="entry name" value="HTH_XRE"/>
    <property type="match status" value="1"/>
</dbReference>
<dbReference type="Pfam" id="PF07883">
    <property type="entry name" value="Cupin_2"/>
    <property type="match status" value="1"/>
</dbReference>
<dbReference type="Pfam" id="PF01381">
    <property type="entry name" value="HTH_3"/>
    <property type="match status" value="1"/>
</dbReference>
<dbReference type="GO" id="GO:0003677">
    <property type="term" value="F:DNA binding"/>
    <property type="evidence" value="ECO:0007669"/>
    <property type="project" value="UniProtKB-KW"/>
</dbReference>
<evidence type="ECO:0000259" key="2">
    <source>
        <dbReference type="PROSITE" id="PS50943"/>
    </source>
</evidence>
<dbReference type="GO" id="GO:0005829">
    <property type="term" value="C:cytosol"/>
    <property type="evidence" value="ECO:0007669"/>
    <property type="project" value="TreeGrafter"/>
</dbReference>
<dbReference type="Gene3D" id="2.60.120.10">
    <property type="entry name" value="Jelly Rolls"/>
    <property type="match status" value="1"/>
</dbReference>
<accession>A0A4R6BE63</accession>
<dbReference type="PANTHER" id="PTHR46797">
    <property type="entry name" value="HTH-TYPE TRANSCRIPTIONAL REGULATOR"/>
    <property type="match status" value="1"/>
</dbReference>
<evidence type="ECO:0000256" key="1">
    <source>
        <dbReference type="ARBA" id="ARBA00023125"/>
    </source>
</evidence>
<dbReference type="Gene3D" id="1.10.260.40">
    <property type="entry name" value="lambda repressor-like DNA-binding domains"/>
    <property type="match status" value="1"/>
</dbReference>
<keyword evidence="1" id="KW-0238">DNA-binding</keyword>
<keyword evidence="4" id="KW-1185">Reference proteome</keyword>
<dbReference type="PROSITE" id="PS50943">
    <property type="entry name" value="HTH_CROC1"/>
    <property type="match status" value="1"/>
</dbReference>
<dbReference type="GO" id="GO:0003700">
    <property type="term" value="F:DNA-binding transcription factor activity"/>
    <property type="evidence" value="ECO:0007669"/>
    <property type="project" value="TreeGrafter"/>
</dbReference>
<evidence type="ECO:0000313" key="4">
    <source>
        <dbReference type="Proteomes" id="UP000295310"/>
    </source>
</evidence>
<dbReference type="InterPro" id="IPR010982">
    <property type="entry name" value="Lambda_DNA-bd_dom_sf"/>
</dbReference>
<dbReference type="InterPro" id="IPR013096">
    <property type="entry name" value="Cupin_2"/>
</dbReference>
<name>A0A4R6BE63_9STAP</name>
<dbReference type="SUPFAM" id="SSF51182">
    <property type="entry name" value="RmlC-like cupins"/>
    <property type="match status" value="1"/>
</dbReference>
<dbReference type="EMBL" id="SCWA01000008">
    <property type="protein sequence ID" value="TDL97983.1"/>
    <property type="molecule type" value="Genomic_DNA"/>
</dbReference>
<dbReference type="RefSeq" id="WP_133431898.1">
    <property type="nucleotide sequence ID" value="NZ_SCWA01000008.1"/>
</dbReference>
<dbReference type="Proteomes" id="UP000295310">
    <property type="component" value="Unassembled WGS sequence"/>
</dbReference>
<comment type="caution">
    <text evidence="3">The sequence shown here is derived from an EMBL/GenBank/DDBJ whole genome shotgun (WGS) entry which is preliminary data.</text>
</comment>
<evidence type="ECO:0000313" key="3">
    <source>
        <dbReference type="EMBL" id="TDL97983.1"/>
    </source>
</evidence>
<organism evidence="3 4">
    <name type="scientific">Macrococcus brunensis</name>
    <dbReference type="NCBI Taxonomy" id="198483"/>
    <lineage>
        <taxon>Bacteria</taxon>
        <taxon>Bacillati</taxon>
        <taxon>Bacillota</taxon>
        <taxon>Bacilli</taxon>
        <taxon>Bacillales</taxon>
        <taxon>Staphylococcaceae</taxon>
        <taxon>Macrococcus</taxon>
    </lineage>
</organism>
<dbReference type="PANTHER" id="PTHR46797:SF1">
    <property type="entry name" value="METHYLPHOSPHONATE SYNTHASE"/>
    <property type="match status" value="1"/>
</dbReference>
<reference evidence="3 4" key="1">
    <citation type="submission" date="2019-01" db="EMBL/GenBank/DDBJ databases">
        <title>Draft genome sequences of the type strains of six Macrococcus species.</title>
        <authorList>
            <person name="Mazhar S."/>
            <person name="Altermann E."/>
            <person name="Hill C."/>
            <person name="Mcauliffe O."/>
        </authorList>
    </citation>
    <scope>NUCLEOTIDE SEQUENCE [LARGE SCALE GENOMIC DNA]</scope>
    <source>
        <strain evidence="3 4">CCM4811</strain>
    </source>
</reference>
<dbReference type="InterPro" id="IPR014710">
    <property type="entry name" value="RmlC-like_jellyroll"/>
</dbReference>
<protein>
    <submittedName>
        <fullName evidence="3">Cupin domain-containing protein</fullName>
    </submittedName>
</protein>
<sequence>MTIGQKIREIRLLKKMTLKQIAQKTELSIPFLSQLERDKCNATMGSLRNIADVLGVHPSAFFDYNELTEPTVVNKNDFDYRDLSNHVNSIFKPLKITIQPNSQISSRISHKGTEFVYCLEGTLTLVVGDENYNLTPHQSYMYQATEPHYWYNHTQESVTFLVVNET</sequence>
<dbReference type="SUPFAM" id="SSF47413">
    <property type="entry name" value="lambda repressor-like DNA-binding domains"/>
    <property type="match status" value="1"/>
</dbReference>
<dbReference type="InterPro" id="IPR011051">
    <property type="entry name" value="RmlC_Cupin_sf"/>
</dbReference>
<dbReference type="OrthoDB" id="34624at2"/>